<feature type="coiled-coil region" evidence="1">
    <location>
        <begin position="439"/>
        <end position="572"/>
    </location>
</feature>
<proteinExistence type="predicted"/>
<feature type="region of interest" description="Disordered" evidence="2">
    <location>
        <begin position="1514"/>
        <end position="1533"/>
    </location>
</feature>
<feature type="compositionally biased region" description="Pro residues" evidence="2">
    <location>
        <begin position="1038"/>
        <end position="1049"/>
    </location>
</feature>
<feature type="compositionally biased region" description="Gly residues" evidence="2">
    <location>
        <begin position="1115"/>
        <end position="1132"/>
    </location>
</feature>
<feature type="compositionally biased region" description="Polar residues" evidence="2">
    <location>
        <begin position="1314"/>
        <end position="1325"/>
    </location>
</feature>
<gene>
    <name evidence="4" type="ORF">BOX15_Mlig031944g2</name>
</gene>
<accession>A0A267GEP4</accession>
<dbReference type="Gene3D" id="3.40.50.300">
    <property type="entry name" value="P-loop containing nucleotide triphosphate hydrolases"/>
    <property type="match status" value="1"/>
</dbReference>
<feature type="region of interest" description="Disordered" evidence="2">
    <location>
        <begin position="289"/>
        <end position="342"/>
    </location>
</feature>
<dbReference type="Proteomes" id="UP000215902">
    <property type="component" value="Unassembled WGS sequence"/>
</dbReference>
<comment type="caution">
    <text evidence="4">The sequence shown here is derived from an EMBL/GenBank/DDBJ whole genome shotgun (WGS) entry which is preliminary data.</text>
</comment>
<name>A0A267GEP4_9PLAT</name>
<evidence type="ECO:0000256" key="1">
    <source>
        <dbReference type="SAM" id="Coils"/>
    </source>
</evidence>
<feature type="region of interest" description="Disordered" evidence="2">
    <location>
        <begin position="1"/>
        <end position="150"/>
    </location>
</feature>
<feature type="region of interest" description="Disordered" evidence="2">
    <location>
        <begin position="235"/>
        <end position="272"/>
    </location>
</feature>
<dbReference type="OrthoDB" id="10067129at2759"/>
<dbReference type="InterPro" id="IPR001478">
    <property type="entry name" value="PDZ"/>
</dbReference>
<evidence type="ECO:0000313" key="5">
    <source>
        <dbReference type="Proteomes" id="UP000215902"/>
    </source>
</evidence>
<dbReference type="Gene3D" id="2.30.30.40">
    <property type="entry name" value="SH3 Domains"/>
    <property type="match status" value="1"/>
</dbReference>
<feature type="compositionally biased region" description="Low complexity" evidence="2">
    <location>
        <begin position="235"/>
        <end position="252"/>
    </location>
</feature>
<dbReference type="SUPFAM" id="SSF50156">
    <property type="entry name" value="PDZ domain-like"/>
    <property type="match status" value="4"/>
</dbReference>
<feature type="domain" description="PDZ" evidence="3">
    <location>
        <begin position="1362"/>
        <end position="1413"/>
    </location>
</feature>
<evidence type="ECO:0000259" key="3">
    <source>
        <dbReference type="PROSITE" id="PS50106"/>
    </source>
</evidence>
<reference evidence="4 5" key="1">
    <citation type="submission" date="2017-06" db="EMBL/GenBank/DDBJ databases">
        <title>A platform for efficient transgenesis in Macrostomum lignano, a flatworm model organism for stem cell research.</title>
        <authorList>
            <person name="Berezikov E."/>
        </authorList>
    </citation>
    <scope>NUCLEOTIDE SEQUENCE [LARGE SCALE GENOMIC DNA]</scope>
    <source>
        <strain evidence="4">DV1</strain>
        <tissue evidence="4">Whole organism</tissue>
    </source>
</reference>
<feature type="compositionally biased region" description="Acidic residues" evidence="2">
    <location>
        <begin position="724"/>
        <end position="733"/>
    </location>
</feature>
<feature type="region of interest" description="Disordered" evidence="2">
    <location>
        <begin position="1211"/>
        <end position="1234"/>
    </location>
</feature>
<feature type="compositionally biased region" description="Basic residues" evidence="2">
    <location>
        <begin position="300"/>
        <end position="310"/>
    </location>
</feature>
<dbReference type="PROSITE" id="PS50106">
    <property type="entry name" value="PDZ"/>
    <property type="match status" value="4"/>
</dbReference>
<feature type="domain" description="PDZ" evidence="3">
    <location>
        <begin position="1227"/>
        <end position="1309"/>
    </location>
</feature>
<feature type="domain" description="PDZ" evidence="3">
    <location>
        <begin position="591"/>
        <end position="678"/>
    </location>
</feature>
<feature type="region of interest" description="Disordered" evidence="2">
    <location>
        <begin position="1314"/>
        <end position="1350"/>
    </location>
</feature>
<dbReference type="CDD" id="cd00136">
    <property type="entry name" value="PDZ_canonical"/>
    <property type="match status" value="1"/>
</dbReference>
<evidence type="ECO:0000313" key="4">
    <source>
        <dbReference type="EMBL" id="PAA84501.1"/>
    </source>
</evidence>
<feature type="compositionally biased region" description="Low complexity" evidence="2">
    <location>
        <begin position="323"/>
        <end position="339"/>
    </location>
</feature>
<dbReference type="Gene3D" id="2.30.42.10">
    <property type="match status" value="4"/>
</dbReference>
<feature type="compositionally biased region" description="Low complexity" evidence="2">
    <location>
        <begin position="1158"/>
        <end position="1185"/>
    </location>
</feature>
<dbReference type="InterPro" id="IPR036034">
    <property type="entry name" value="PDZ_sf"/>
</dbReference>
<keyword evidence="5" id="KW-1185">Reference proteome</keyword>
<dbReference type="GO" id="GO:0005886">
    <property type="term" value="C:plasma membrane"/>
    <property type="evidence" value="ECO:0007669"/>
    <property type="project" value="TreeGrafter"/>
</dbReference>
<dbReference type="InterPro" id="IPR053004">
    <property type="entry name" value="MAGUK_Signaling_Regulators"/>
</dbReference>
<dbReference type="InterPro" id="IPR036028">
    <property type="entry name" value="SH3-like_dom_sf"/>
</dbReference>
<dbReference type="PANTHER" id="PTHR46360">
    <property type="entry name" value="DISKS LARGE HOMOLOG 5"/>
    <property type="match status" value="1"/>
</dbReference>
<feature type="compositionally biased region" description="Low complexity" evidence="2">
    <location>
        <begin position="848"/>
        <end position="860"/>
    </location>
</feature>
<dbReference type="EMBL" id="NIVC01000371">
    <property type="protein sequence ID" value="PAA84501.1"/>
    <property type="molecule type" value="Genomic_DNA"/>
</dbReference>
<feature type="compositionally biased region" description="Polar residues" evidence="2">
    <location>
        <begin position="823"/>
        <end position="847"/>
    </location>
</feature>
<dbReference type="Pfam" id="PF00595">
    <property type="entry name" value="PDZ"/>
    <property type="match status" value="3"/>
</dbReference>
<feature type="region of interest" description="Disordered" evidence="2">
    <location>
        <begin position="823"/>
        <end position="870"/>
    </location>
</feature>
<dbReference type="InterPro" id="IPR027417">
    <property type="entry name" value="P-loop_NTPase"/>
</dbReference>
<feature type="domain" description="PDZ" evidence="3">
    <location>
        <begin position="739"/>
        <end position="775"/>
    </location>
</feature>
<feature type="compositionally biased region" description="Low complexity" evidence="2">
    <location>
        <begin position="1326"/>
        <end position="1343"/>
    </location>
</feature>
<feature type="compositionally biased region" description="Low complexity" evidence="2">
    <location>
        <begin position="116"/>
        <end position="128"/>
    </location>
</feature>
<feature type="compositionally biased region" description="Pro residues" evidence="2">
    <location>
        <begin position="57"/>
        <end position="71"/>
    </location>
</feature>
<feature type="compositionally biased region" description="Basic and acidic residues" evidence="2">
    <location>
        <begin position="1072"/>
        <end position="1086"/>
    </location>
</feature>
<dbReference type="STRING" id="282301.A0A267GEP4"/>
<sequence length="1763" mass="186913">MAQDSFRHSPFVESDSPIAGSNPVFSDASENNNERHPSALPSPYTKSIHRRAGYSPSPSPPPPPPPPPPPTQLQLIDDEAPSFMPTSSTTDSGFPTAELDQLDAGSDGGRSCTPVSSAATAATTADSTTDSRAERTRLVNSFPISSPPIRETDLLSEAGADSVTAATNGNSASNHGNYSDADNQQQIMLSARCAALEREAEYYKQQQGTTMEELDKSDRLNDRLKAEIAFLRAQQQQQHQLEQQQQQQQQQQQHDRQHSASSGGGGSNGSFGYADSNYHVIYTGTRVPASPAYPMPHHQQQQHHHQHVLHNRLQQQPTPPPSTSSLTNASASASPAAPAGAGHRCQSCEALQSMCAALHRKQSEAASGLRASEQEKTTLRMQLDQLAAEARSLADDRLTLLRQVSDLRVALYREQENAQAVSTEWRKVMSERADVHEEIRQLTSRGELAEDRLRAVEAQRDEALEACRQRRCCGGGEAAAELAKLREEAGDLRQLQATARSQRDWALQQRASALEEREALRNLCEQLRAERDQAVSRHADTMQRCDLLEAEKRQLANQLQEAAAAANQFAEAVSESKDAGETAKPAVRDGLVNVDIGPIGKNIGFQVTGGPHQPLAVNDTSLYVLNVIPGSQADGKLRVNDQICRVNGANVVGRSAEEVYAALQACSGSASCVLTVRRRRVHWRTHPVCVRLSGARPADLIQLDAGFYVKRVLQRPPGCRPVSFDDDNADDNVDGGNSGGDGDGGCGGIAIGDRVLSIDGRQLDGLSLAEARQVLAECRTGGSSGPCQLLICPYRAYASRDEVRAGPPSDVSVADPLIDSGVTAATGSAQSPDSALSSMTKSPTGHWSTETAESESSVAGSGSGNGHRKDSVLDRLINRFRSAGGGGGSKAKKSSSGANAAAASDCIAEREEVAAIDELDSMLRGYDRRRGGGGGGSGISGGGNGKKFATVHGDHFVDSSGGSGPGCVNTDKEIGAKRKERPPLPFVFPTAGGAAGNRLSPMSPTLPVFDHHHHQQQQQQQQQHRYSSGSYHQNLQQPTPPPQLQPPQPRLGVLSTSMANGSLSPEPGPVVRSDETIVRSHYERRPKSSGTTTSRLAKADKRLSAAPVLVAERNGSGGGSSGGSVGSGGGHAGTSVARPDVLPWLGGGGSNERIRIPSSASVSKTGSGSRLSSVSSSSADSGGCSNGIASRETGAAALSTHSAAAAAAAASAAASGTSTERRPRPGSVRQVRMDKGSEPLGIRIHAGQQGGIYISTVQPGSLADRAGLLAGDRILEFCGVNLRTAFYHNAKQVLNDCREEVATLLVQYCRGADNDTTPTNSPSVRHQQLQHLQQQQPQQPHQHQQSDAEEPRLVCLQPSAAGFSFVGGSETGILVSDVPAESAGQGLRPGDLILQCNGVDFRGLTAESASQELGRAAAATDEETRLLVQHRPARLAAIGSATEPDALFVRPNFSQLPAVGGVVDGDEQQPPPEPLLAFRRHDLLLVTDTRPAGRPAGWWFAWLLDGAGQRVRSGFMPSPRRLQQQQQQQQQLALMQNPAAGGLGSRSVSLRRSAGKRGGTSSSSSSSASASASASASTADYLHPHLRLPLPAYSRAELVPDPGRAGPRPVAILGPLSEALGRALCAERSDLFYPLGPLPLDRVAGACAGDSAKHGLLQLASGPAQVDQLHRLHRVYPIVLLLRYRSHKLVKEARDPRYCPEKFPSRVAKDMVAKAAQLEEELQPVLTACIQGGAFAFMCSQVVSVVSRDQNCPVWINAEPIVP</sequence>
<dbReference type="SMART" id="SM00228">
    <property type="entry name" value="PDZ"/>
    <property type="match status" value="4"/>
</dbReference>
<protein>
    <recommendedName>
        <fullName evidence="3">PDZ domain-containing protein</fullName>
    </recommendedName>
</protein>
<organism evidence="4 5">
    <name type="scientific">Macrostomum lignano</name>
    <dbReference type="NCBI Taxonomy" id="282301"/>
    <lineage>
        <taxon>Eukaryota</taxon>
        <taxon>Metazoa</taxon>
        <taxon>Spiralia</taxon>
        <taxon>Lophotrochozoa</taxon>
        <taxon>Platyhelminthes</taxon>
        <taxon>Rhabditophora</taxon>
        <taxon>Macrostomorpha</taxon>
        <taxon>Macrostomida</taxon>
        <taxon>Macrostomidae</taxon>
        <taxon>Macrostomum</taxon>
    </lineage>
</organism>
<dbReference type="GO" id="GO:0035331">
    <property type="term" value="P:negative regulation of hippo signaling"/>
    <property type="evidence" value="ECO:0007669"/>
    <property type="project" value="TreeGrafter"/>
</dbReference>
<feature type="coiled-coil region" evidence="1">
    <location>
        <begin position="369"/>
        <end position="396"/>
    </location>
</feature>
<feature type="compositionally biased region" description="Polar residues" evidence="2">
    <location>
        <begin position="84"/>
        <end position="93"/>
    </location>
</feature>
<feature type="compositionally biased region" description="Polar residues" evidence="2">
    <location>
        <begin position="1054"/>
        <end position="1063"/>
    </location>
</feature>
<evidence type="ECO:0000256" key="2">
    <source>
        <dbReference type="SAM" id="MobiDB-lite"/>
    </source>
</evidence>
<keyword evidence="1" id="KW-0175">Coiled coil</keyword>
<feature type="region of interest" description="Disordered" evidence="2">
    <location>
        <begin position="720"/>
        <end position="744"/>
    </location>
</feature>
<feature type="region of interest" description="Disordered" evidence="2">
    <location>
        <begin position="1539"/>
        <end position="1569"/>
    </location>
</feature>
<feature type="region of interest" description="Disordered" evidence="2">
    <location>
        <begin position="975"/>
        <end position="1185"/>
    </location>
</feature>
<dbReference type="PANTHER" id="PTHR46360:SF1">
    <property type="entry name" value="DISKS LARGE HOMOLOG 5"/>
    <property type="match status" value="1"/>
</dbReference>
<dbReference type="SUPFAM" id="SSF50044">
    <property type="entry name" value="SH3-domain"/>
    <property type="match status" value="1"/>
</dbReference>